<evidence type="ECO:0000256" key="1">
    <source>
        <dbReference type="SAM" id="MobiDB-lite"/>
    </source>
</evidence>
<proteinExistence type="predicted"/>
<feature type="region of interest" description="Disordered" evidence="1">
    <location>
        <begin position="161"/>
        <end position="283"/>
    </location>
</feature>
<organism evidence="2 3">
    <name type="scientific">Papaver somniferum</name>
    <name type="common">Opium poppy</name>
    <dbReference type="NCBI Taxonomy" id="3469"/>
    <lineage>
        <taxon>Eukaryota</taxon>
        <taxon>Viridiplantae</taxon>
        <taxon>Streptophyta</taxon>
        <taxon>Embryophyta</taxon>
        <taxon>Tracheophyta</taxon>
        <taxon>Spermatophyta</taxon>
        <taxon>Magnoliopsida</taxon>
        <taxon>Ranunculales</taxon>
        <taxon>Papaveraceae</taxon>
        <taxon>Papaveroideae</taxon>
        <taxon>Papaver</taxon>
    </lineage>
</organism>
<keyword evidence="3" id="KW-1185">Reference proteome</keyword>
<feature type="compositionally biased region" description="Polar residues" evidence="1">
    <location>
        <begin position="199"/>
        <end position="240"/>
    </location>
</feature>
<dbReference type="PANTHER" id="PTHR33499">
    <property type="entry name" value="OS12G0282400 PROTEIN-RELATED"/>
    <property type="match status" value="1"/>
</dbReference>
<accession>A0A4Y7KXH9</accession>
<feature type="region of interest" description="Disordered" evidence="1">
    <location>
        <begin position="91"/>
        <end position="133"/>
    </location>
</feature>
<dbReference type="Pfam" id="PF03004">
    <property type="entry name" value="Transposase_24"/>
    <property type="match status" value="1"/>
</dbReference>
<dbReference type="AlphaFoldDB" id="A0A4Y7KXH9"/>
<name>A0A4Y7KXH9_PAPSO</name>
<evidence type="ECO:0000313" key="3">
    <source>
        <dbReference type="Proteomes" id="UP000316621"/>
    </source>
</evidence>
<feature type="compositionally biased region" description="Low complexity" evidence="1">
    <location>
        <begin position="241"/>
        <end position="254"/>
    </location>
</feature>
<dbReference type="PANTHER" id="PTHR33499:SF11">
    <property type="entry name" value="NO APICAL MERISTEM-ASSOCIATED C-TERMINAL DOMAIN-CONTAINING PROTEIN"/>
    <property type="match status" value="1"/>
</dbReference>
<dbReference type="InterPro" id="IPR004252">
    <property type="entry name" value="Probable_transposase_24"/>
</dbReference>
<dbReference type="EMBL" id="CM010723">
    <property type="protein sequence ID" value="RZC76635.1"/>
    <property type="molecule type" value="Genomic_DNA"/>
</dbReference>
<feature type="compositionally biased region" description="Polar residues" evidence="1">
    <location>
        <begin position="263"/>
        <end position="282"/>
    </location>
</feature>
<protein>
    <submittedName>
        <fullName evidence="2">Uncharacterized protein</fullName>
    </submittedName>
</protein>
<sequence>MARDLFFGDSALRRKYESTTKKKKEQKRRAKASSTAIANPMYTRHGGNPRNVQQSQFIGDKNKEGQEHQLNDFSSRLQAAKSMVHDGNGVGRTGRALPSHAPVESPVDGGRGGGRTRHVLPSRSPIESPVLQRSRDGGISCAVHPMESPLNNDFLLTPRISPREHRTGVHRNMEKEYNGLHSPMRSQGRRSVPPPAENEIQQRSNQLHNNRTQASLQPSHRSTQKVIQSSTSHQSQHNALRSSSSQQSRRSQQRNNLHDSPAENHNFSQPNRSRSASNSPVANNEEVGYSLQDGIFMQRDNCPLTYDKFDDMPEQKIARVIQNVRDHFILVPDDEVAVKVIKDVMRNAYNAYRHKLRLAYIKAGGDGFAGSDGHLEALAHPPEDFPNKRDWAHMCEHFTTDAFKKNSERGRLAAAAKQLNGINHSNGNKSFTSIEYELLQAEEPCDPVTFFRRTHDPEKKINAKCKEMSEKMKAMKEAAYRGETNDTPEEIFNKVRNAGCSGKRRRKAHPTNYSLYQKKEEEIAELKVRMASLEQENKRLKK</sequence>
<evidence type="ECO:0000313" key="2">
    <source>
        <dbReference type="EMBL" id="RZC76635.1"/>
    </source>
</evidence>
<dbReference type="Gramene" id="RZC76635">
    <property type="protein sequence ID" value="RZC76635"/>
    <property type="gene ID" value="C5167_000774"/>
</dbReference>
<feature type="compositionally biased region" description="Basic and acidic residues" evidence="1">
    <location>
        <begin position="161"/>
        <end position="178"/>
    </location>
</feature>
<feature type="region of interest" description="Disordered" evidence="1">
    <location>
        <begin position="17"/>
        <end position="50"/>
    </location>
</feature>
<dbReference type="Proteomes" id="UP000316621">
    <property type="component" value="Chromosome 9"/>
</dbReference>
<reference evidence="2 3" key="1">
    <citation type="journal article" date="2018" name="Science">
        <title>The opium poppy genome and morphinan production.</title>
        <authorList>
            <person name="Guo L."/>
            <person name="Winzer T."/>
            <person name="Yang X."/>
            <person name="Li Y."/>
            <person name="Ning Z."/>
            <person name="He Z."/>
            <person name="Teodor R."/>
            <person name="Lu Y."/>
            <person name="Bowser T.A."/>
            <person name="Graham I.A."/>
            <person name="Ye K."/>
        </authorList>
    </citation>
    <scope>NUCLEOTIDE SEQUENCE [LARGE SCALE GENOMIC DNA]</scope>
    <source>
        <strain evidence="3">cv. HN1</strain>
        <tissue evidence="2">Leaves</tissue>
    </source>
</reference>
<gene>
    <name evidence="2" type="ORF">C5167_000774</name>
</gene>
<feature type="compositionally biased region" description="Basic residues" evidence="1">
    <location>
        <begin position="21"/>
        <end position="31"/>
    </location>
</feature>